<keyword evidence="1" id="KW-1133">Transmembrane helix</keyword>
<evidence type="ECO:0000256" key="1">
    <source>
        <dbReference type="SAM" id="Phobius"/>
    </source>
</evidence>
<dbReference type="Pfam" id="PF07963">
    <property type="entry name" value="N_methyl"/>
    <property type="match status" value="1"/>
</dbReference>
<proteinExistence type="predicted"/>
<evidence type="ECO:0000313" key="2">
    <source>
        <dbReference type="EMBL" id="SVA48967.1"/>
    </source>
</evidence>
<name>A0A381WAK0_9ZZZZ</name>
<organism evidence="2">
    <name type="scientific">marine metagenome</name>
    <dbReference type="NCBI Taxonomy" id="408172"/>
    <lineage>
        <taxon>unclassified sequences</taxon>
        <taxon>metagenomes</taxon>
        <taxon>ecological metagenomes</taxon>
    </lineage>
</organism>
<feature type="transmembrane region" description="Helical" evidence="1">
    <location>
        <begin position="12"/>
        <end position="35"/>
    </location>
</feature>
<reference evidence="2" key="1">
    <citation type="submission" date="2018-05" db="EMBL/GenBank/DDBJ databases">
        <authorList>
            <person name="Lanie J.A."/>
            <person name="Ng W.-L."/>
            <person name="Kazmierczak K.M."/>
            <person name="Andrzejewski T.M."/>
            <person name="Davidsen T.M."/>
            <person name="Wayne K.J."/>
            <person name="Tettelin H."/>
            <person name="Glass J.I."/>
            <person name="Rusch D."/>
            <person name="Podicherti R."/>
            <person name="Tsui H.-C.T."/>
            <person name="Winkler M.E."/>
        </authorList>
    </citation>
    <scope>NUCLEOTIDE SEQUENCE</scope>
</reference>
<dbReference type="EMBL" id="UINC01011060">
    <property type="protein sequence ID" value="SVA48967.1"/>
    <property type="molecule type" value="Genomic_DNA"/>
</dbReference>
<dbReference type="AlphaFoldDB" id="A0A381WAK0"/>
<dbReference type="NCBIfam" id="TIGR02532">
    <property type="entry name" value="IV_pilin_GFxxxE"/>
    <property type="match status" value="1"/>
</dbReference>
<gene>
    <name evidence="2" type="ORF">METZ01_LOCUS101821</name>
</gene>
<protein>
    <recommendedName>
        <fullName evidence="3">Prepilin-type N-terminal cleavage/methylation domain-containing protein</fullName>
    </recommendedName>
</protein>
<sequence>MKYSVKKLQGGFTMIELIAAMVLVAIMAPTMGLLVQNSLRSMMINNIAIQATEDAGYVIRNFTKHIDGVKEFTDGSLTATSLSFTNYVNDAVYVYQLRDAARDLIYSRTDGTTETGALVRQVVVDSTDDDYDSKFIYRGHDNSDLLASDPAITPTNENIKSIELVFVLLRNKDTYKYNIYVLPDKEAHINSTGIEL</sequence>
<evidence type="ECO:0008006" key="3">
    <source>
        <dbReference type="Google" id="ProtNLM"/>
    </source>
</evidence>
<keyword evidence="1" id="KW-0472">Membrane</keyword>
<accession>A0A381WAK0</accession>
<dbReference type="InterPro" id="IPR012902">
    <property type="entry name" value="N_methyl_site"/>
</dbReference>
<keyword evidence="1" id="KW-0812">Transmembrane</keyword>